<dbReference type="AlphaFoldDB" id="A0A6P0GNZ5"/>
<proteinExistence type="predicted"/>
<keyword evidence="1" id="KW-0175">Coiled coil</keyword>
<dbReference type="EMBL" id="JAAGWE010000055">
    <property type="protein sequence ID" value="NEM09006.1"/>
    <property type="molecule type" value="Genomic_DNA"/>
</dbReference>
<dbReference type="RefSeq" id="WP_121634700.1">
    <property type="nucleotide sequence ID" value="NZ_JAAGWE010000055.1"/>
</dbReference>
<dbReference type="Gene3D" id="3.30.930.30">
    <property type="match status" value="1"/>
</dbReference>
<accession>A0A6P0GNZ5</accession>
<feature type="coiled-coil region" evidence="1">
    <location>
        <begin position="223"/>
        <end position="330"/>
    </location>
</feature>
<dbReference type="CDD" id="cd17242">
    <property type="entry name" value="MobM_relaxase"/>
    <property type="match status" value="1"/>
</dbReference>
<sequence length="425" mass="46696">MTLTHLKDDERKANSRAAMVRVEIRDAQGYANQRRHDLRIGAQPAYVNPDPPEPNRVFIQPMTSAELKRLAKERRDQRDMARAMKSNAGIAVAGIIGFGVEAQKMFEALGPDGQEKALRAAVERMAADLRTSVSGLVLHLDETAKHAHFSLCGYDVDGQPLSTHMGRGVLRDLQTALHEALQAFMPDLERGRARKARAEAGAAPHELVNRSVAELHTDLPLEIEAKRQELAELKEKILKNEVRAEKARAKAEQDEDRAEKALKNAEIYERRASEAEGKVEGLEAQIIALERVEAAKGAAEAARDQALEAQKGAESRAEAAESRMKDLETGGVAAINEAASVAAQAAAAVITGGLYQNDQGKWKVGEGSPSAERLKPLWKHLRPALEWVALWWDDVRGKVTALPEPEQQAFFKEVPPDEIEEEPAP</sequence>
<organism evidence="2 3">
    <name type="scientific">Geodermatophilus normandii</name>
    <dbReference type="NCBI Taxonomy" id="1137989"/>
    <lineage>
        <taxon>Bacteria</taxon>
        <taxon>Bacillati</taxon>
        <taxon>Actinomycetota</taxon>
        <taxon>Actinomycetes</taxon>
        <taxon>Geodermatophilales</taxon>
        <taxon>Geodermatophilaceae</taxon>
        <taxon>Geodermatophilus</taxon>
    </lineage>
</organism>
<dbReference type="Proteomes" id="UP000471126">
    <property type="component" value="Unassembled WGS sequence"/>
</dbReference>
<reference evidence="2 3" key="1">
    <citation type="submission" date="2019-12" db="EMBL/GenBank/DDBJ databases">
        <title>WGS of CPCC 203550 I12A-02606.</title>
        <authorList>
            <person name="Jiang Z."/>
        </authorList>
    </citation>
    <scope>NUCLEOTIDE SEQUENCE [LARGE SCALE GENOMIC DNA]</scope>
    <source>
        <strain evidence="2 3">I12A-02606</strain>
    </source>
</reference>
<protein>
    <recommendedName>
        <fullName evidence="4">Plasmid recombination enzyme</fullName>
    </recommendedName>
</protein>
<comment type="caution">
    <text evidence="2">The sequence shown here is derived from an EMBL/GenBank/DDBJ whole genome shotgun (WGS) entry which is preliminary data.</text>
</comment>
<evidence type="ECO:0000313" key="3">
    <source>
        <dbReference type="Proteomes" id="UP000471126"/>
    </source>
</evidence>
<gene>
    <name evidence="2" type="ORF">GCU54_23900</name>
</gene>
<evidence type="ECO:0000313" key="2">
    <source>
        <dbReference type="EMBL" id="NEM09006.1"/>
    </source>
</evidence>
<evidence type="ECO:0008006" key="4">
    <source>
        <dbReference type="Google" id="ProtNLM"/>
    </source>
</evidence>
<name>A0A6P0GNZ5_9ACTN</name>
<evidence type="ECO:0000256" key="1">
    <source>
        <dbReference type="SAM" id="Coils"/>
    </source>
</evidence>